<proteinExistence type="predicted"/>
<keyword evidence="2" id="KW-1185">Reference proteome</keyword>
<reference evidence="1" key="1">
    <citation type="submission" date="2021-06" db="EMBL/GenBank/DDBJ databases">
        <authorList>
            <person name="Kallberg Y."/>
            <person name="Tangrot J."/>
            <person name="Rosling A."/>
        </authorList>
    </citation>
    <scope>NUCLEOTIDE SEQUENCE</scope>
    <source>
        <strain evidence="1">AU212A</strain>
    </source>
</reference>
<name>A0ACA9MGV3_9GLOM</name>
<accession>A0ACA9MGV3</accession>
<evidence type="ECO:0000313" key="1">
    <source>
        <dbReference type="EMBL" id="CAG8585854.1"/>
    </source>
</evidence>
<protein>
    <submittedName>
        <fullName evidence="1">6788_t:CDS:1</fullName>
    </submittedName>
</protein>
<sequence length="46" mass="4969">YLWAPNTPAVKEKLCIDTEGAKVSVLGPVVGESIARLLLGESWKTK</sequence>
<dbReference type="Proteomes" id="UP000789860">
    <property type="component" value="Unassembled WGS sequence"/>
</dbReference>
<organism evidence="1 2">
    <name type="scientific">Scutellospora calospora</name>
    <dbReference type="NCBI Taxonomy" id="85575"/>
    <lineage>
        <taxon>Eukaryota</taxon>
        <taxon>Fungi</taxon>
        <taxon>Fungi incertae sedis</taxon>
        <taxon>Mucoromycota</taxon>
        <taxon>Glomeromycotina</taxon>
        <taxon>Glomeromycetes</taxon>
        <taxon>Diversisporales</taxon>
        <taxon>Gigasporaceae</taxon>
        <taxon>Scutellospora</taxon>
    </lineage>
</organism>
<evidence type="ECO:0000313" key="2">
    <source>
        <dbReference type="Proteomes" id="UP000789860"/>
    </source>
</evidence>
<feature type="non-terminal residue" evidence="1">
    <location>
        <position position="1"/>
    </location>
</feature>
<dbReference type="EMBL" id="CAJVPM010012090">
    <property type="protein sequence ID" value="CAG8585854.1"/>
    <property type="molecule type" value="Genomic_DNA"/>
</dbReference>
<comment type="caution">
    <text evidence="1">The sequence shown here is derived from an EMBL/GenBank/DDBJ whole genome shotgun (WGS) entry which is preliminary data.</text>
</comment>
<gene>
    <name evidence="1" type="ORF">SCALOS_LOCUS6387</name>
</gene>